<organism evidence="3 4">
    <name type="scientific">Hansschlegelia quercus</name>
    <dbReference type="NCBI Taxonomy" id="2528245"/>
    <lineage>
        <taxon>Bacteria</taxon>
        <taxon>Pseudomonadati</taxon>
        <taxon>Pseudomonadota</taxon>
        <taxon>Alphaproteobacteria</taxon>
        <taxon>Hyphomicrobiales</taxon>
        <taxon>Methylopilaceae</taxon>
        <taxon>Hansschlegelia</taxon>
    </lineage>
</organism>
<dbReference type="InterPro" id="IPR023753">
    <property type="entry name" value="FAD/NAD-binding_dom"/>
</dbReference>
<dbReference type="InterPro" id="IPR036188">
    <property type="entry name" value="FAD/NAD-bd_sf"/>
</dbReference>
<dbReference type="EMBL" id="SIUB01000005">
    <property type="protein sequence ID" value="TBN52459.1"/>
    <property type="molecule type" value="Genomic_DNA"/>
</dbReference>
<dbReference type="PRINTS" id="PR00469">
    <property type="entry name" value="PNDRDTASEII"/>
</dbReference>
<dbReference type="OrthoDB" id="5287468at2"/>
<accession>A0A4V2JDY0</accession>
<dbReference type="Gene3D" id="3.50.50.60">
    <property type="entry name" value="FAD/NAD(P)-binding domain"/>
    <property type="match status" value="2"/>
</dbReference>
<evidence type="ECO:0000256" key="1">
    <source>
        <dbReference type="ARBA" id="ARBA00023002"/>
    </source>
</evidence>
<dbReference type="Proteomes" id="UP000291613">
    <property type="component" value="Unassembled WGS sequence"/>
</dbReference>
<reference evidence="3 4" key="1">
    <citation type="submission" date="2019-02" db="EMBL/GenBank/DDBJ databases">
        <title>Hansschlegelia quercus sp. nov., a novel methylotrophic bacterium from buds of oak (Quercus robur L.).</title>
        <authorList>
            <person name="Agafonova N.V."/>
            <person name="Kaparullina E.N."/>
            <person name="Grouzdev D.S."/>
            <person name="Doronina N.V."/>
        </authorList>
    </citation>
    <scope>NUCLEOTIDE SEQUENCE [LARGE SCALE GENOMIC DNA]</scope>
    <source>
        <strain evidence="3 4">Dub</strain>
    </source>
</reference>
<sequence>MSVPADHTNVVIVGAGPAGLAAATELKRLGVGSVVVVEREREAGGVPRHCGHPPFGMREFKCVLTGPSYARRLARRAARAGVDLRLQTTVVAIDRDGDDPAVTLTSPEGVSAVRAERILLATGVRERTRAQRFASGDRPLGVMNTGALQAYAYLERLAPFRRPLIVGTELVALSSLLTCRAIGAEPVAMVETGAGPTVPEVYMMLPWLLGVPRFYSAEIVDIFGAPRVEGVTLRLAGGGTETIACDGVVFTGGFQPEATLVRAAGLELDRGTLGPSIDQFGRTSDPRIFAAGNVLRPVETAGWSWEEGRRVAGFIAEDMKGLLPVHQGAARLRPGPGVRYVVPQRLALGGGGLSQLQLRLGARSEGRLVARGKGRELASAPVAARAEQRVLFRSDLLGPVSGDVTISLEER</sequence>
<keyword evidence="4" id="KW-1185">Reference proteome</keyword>
<dbReference type="InterPro" id="IPR051691">
    <property type="entry name" value="Metab_Enz_Cyan_OpOx_G3PDH"/>
</dbReference>
<dbReference type="GO" id="GO:0016491">
    <property type="term" value="F:oxidoreductase activity"/>
    <property type="evidence" value="ECO:0007669"/>
    <property type="project" value="UniProtKB-KW"/>
</dbReference>
<evidence type="ECO:0000259" key="2">
    <source>
        <dbReference type="Pfam" id="PF07992"/>
    </source>
</evidence>
<dbReference type="Pfam" id="PF07992">
    <property type="entry name" value="Pyr_redox_2"/>
    <property type="match status" value="1"/>
</dbReference>
<dbReference type="AlphaFoldDB" id="A0A4V2JDY0"/>
<feature type="domain" description="FAD/NAD(P)-binding" evidence="2">
    <location>
        <begin position="9"/>
        <end position="301"/>
    </location>
</feature>
<evidence type="ECO:0000313" key="3">
    <source>
        <dbReference type="EMBL" id="TBN52459.1"/>
    </source>
</evidence>
<protein>
    <submittedName>
        <fullName evidence="3">FAD-binding protein</fullName>
    </submittedName>
</protein>
<dbReference type="PRINTS" id="PR00368">
    <property type="entry name" value="FADPNR"/>
</dbReference>
<gene>
    <name evidence="3" type="ORF">EYR15_11520</name>
</gene>
<dbReference type="PANTHER" id="PTHR42949:SF3">
    <property type="entry name" value="ANAEROBIC GLYCEROL-3-PHOSPHATE DEHYDROGENASE SUBUNIT B"/>
    <property type="match status" value="1"/>
</dbReference>
<keyword evidence="1" id="KW-0560">Oxidoreductase</keyword>
<comment type="caution">
    <text evidence="3">The sequence shown here is derived from an EMBL/GenBank/DDBJ whole genome shotgun (WGS) entry which is preliminary data.</text>
</comment>
<proteinExistence type="predicted"/>
<dbReference type="RefSeq" id="WP_131003693.1">
    <property type="nucleotide sequence ID" value="NZ_JBHSZR010000013.1"/>
</dbReference>
<dbReference type="SUPFAM" id="SSF51905">
    <property type="entry name" value="FAD/NAD(P)-binding domain"/>
    <property type="match status" value="1"/>
</dbReference>
<name>A0A4V2JDY0_9HYPH</name>
<evidence type="ECO:0000313" key="4">
    <source>
        <dbReference type="Proteomes" id="UP000291613"/>
    </source>
</evidence>
<dbReference type="PANTHER" id="PTHR42949">
    <property type="entry name" value="ANAEROBIC GLYCEROL-3-PHOSPHATE DEHYDROGENASE SUBUNIT B"/>
    <property type="match status" value="1"/>
</dbReference>